<feature type="signal peptide" evidence="1">
    <location>
        <begin position="1"/>
        <end position="21"/>
    </location>
</feature>
<dbReference type="Proteomes" id="UP000315995">
    <property type="component" value="Chromosome"/>
</dbReference>
<proteinExistence type="predicted"/>
<keyword evidence="1" id="KW-0732">Signal</keyword>
<feature type="chain" id="PRO_5030106324" evidence="1">
    <location>
        <begin position="22"/>
        <end position="232"/>
    </location>
</feature>
<keyword evidence="3" id="KW-1185">Reference proteome</keyword>
<accession>A0A4Y6PRV5</accession>
<gene>
    <name evidence="2" type="ORF">FIV42_09465</name>
</gene>
<dbReference type="EMBL" id="CP041186">
    <property type="protein sequence ID" value="QDG50953.1"/>
    <property type="molecule type" value="Genomic_DNA"/>
</dbReference>
<organism evidence="2 3">
    <name type="scientific">Persicimonas caeni</name>
    <dbReference type="NCBI Taxonomy" id="2292766"/>
    <lineage>
        <taxon>Bacteria</taxon>
        <taxon>Deltaproteobacteria</taxon>
        <taxon>Bradymonadales</taxon>
        <taxon>Bradymonadaceae</taxon>
        <taxon>Persicimonas</taxon>
    </lineage>
</organism>
<sequence>MKTLLATLALLIALLPTTAGAQTPDADTRPHMRTVERAGWTIEYSSTWFEATKDGQTVSMDDFLYRDSMDCMEWTESGKLLSIVGTVVTFEWSMYAYCGGAHGWADTKFISIDLSRAGKAVTPADLFGKKTVQTALERSPEWKQSRNEGGVYQCVLLHEDNTIGGPFAFHRLDDNAVAVRIGVGEHLSEACRGTLVEVELYLPVPDKLAADLRRADEEGTLMEDLYEPVEGC</sequence>
<evidence type="ECO:0000313" key="3">
    <source>
        <dbReference type="Proteomes" id="UP000315995"/>
    </source>
</evidence>
<reference evidence="2 3" key="1">
    <citation type="submission" date="2019-06" db="EMBL/GenBank/DDBJ databases">
        <title>Persicimonas caeni gen. nov., sp. nov., a predatory bacterium isolated from solar saltern.</title>
        <authorList>
            <person name="Wang S."/>
        </authorList>
    </citation>
    <scope>NUCLEOTIDE SEQUENCE [LARGE SCALE GENOMIC DNA]</scope>
    <source>
        <strain evidence="2 3">YN101</strain>
    </source>
</reference>
<dbReference type="RefSeq" id="WP_141197443.1">
    <property type="nucleotide sequence ID" value="NZ_CP041186.1"/>
</dbReference>
<dbReference type="AlphaFoldDB" id="A0A4Y6PRV5"/>
<accession>A0A5B8Y3F3</accession>
<evidence type="ECO:0000313" key="2">
    <source>
        <dbReference type="EMBL" id="QDG50953.1"/>
    </source>
</evidence>
<evidence type="ECO:0000256" key="1">
    <source>
        <dbReference type="SAM" id="SignalP"/>
    </source>
</evidence>
<protein>
    <submittedName>
        <fullName evidence="2">Uncharacterized protein</fullName>
    </submittedName>
</protein>
<name>A0A4Y6PRV5_PERCE</name>